<dbReference type="InterPro" id="IPR036005">
    <property type="entry name" value="Creatinase/aminopeptidase-like"/>
</dbReference>
<dbReference type="InterPro" id="IPR033740">
    <property type="entry name" value="Pept_M24B"/>
</dbReference>
<dbReference type="PANTHER" id="PTHR43763">
    <property type="entry name" value="XAA-PRO AMINOPEPTIDASE 1"/>
    <property type="match status" value="1"/>
</dbReference>
<dbReference type="GO" id="GO:0046872">
    <property type="term" value="F:metal ion binding"/>
    <property type="evidence" value="ECO:0007669"/>
    <property type="project" value="UniProtKB-KW"/>
</dbReference>
<evidence type="ECO:0000256" key="2">
    <source>
        <dbReference type="ARBA" id="ARBA00008766"/>
    </source>
</evidence>
<name>A0A098VPJ7_9MICR</name>
<sequence>MKEAALWTDGRYFLQAEQQLDPKAWILMKSGLPGTPQKEEWIMEKLKAPNSTLGFDPTLVPFDLIQKWKGYWSAQNAPIEICPIDQNLVDLAWSCRPARPCNAVSELALSFCGKSFEDKLKDLRSKIEAEKCAGLLVSSLDEIAWILNWRGSDIDFNPNGAINCLAKNLTPPVVIRDYNALFSDLKCWKELSNTFDRVLMAKGVSSVDLVESAGGEAVKTRVEIDGFRKAHVQDGVALVFTVWLSRSESTAANKLKEFRSQGKNYVGLSFDTISASGPNAAIIHYKPSAELSRSLSLDEIYLNGTTDVTRTLHFGTPSLEEKMDFTRVLKGNLALGSIVFPEKTSGFHLDVLARQFLWESGKDYRHGTGHGVGHYLNVHEGPHGIGFREEYLKNTLVDGMVVTNGIAALLLFSLEPGFYKDSAFGIRIEDIMIVRSKTDFPEPAFGGVAFYEFEKVTMYHSQVYVTLAPLLKELDAKALDWLKRETSPIC</sequence>
<protein>
    <submittedName>
        <fullName evidence="7">Creatinase/aminopeptidase</fullName>
    </submittedName>
</protein>
<keyword evidence="7" id="KW-0645">Protease</keyword>
<dbReference type="InterPro" id="IPR029149">
    <property type="entry name" value="Creatin/AminoP/Spt16_N"/>
</dbReference>
<dbReference type="InterPro" id="IPR050422">
    <property type="entry name" value="X-Pro_aminopeptidase_P"/>
</dbReference>
<dbReference type="Proteomes" id="UP000029725">
    <property type="component" value="Unassembled WGS sequence"/>
</dbReference>
<evidence type="ECO:0000256" key="5">
    <source>
        <dbReference type="ARBA" id="ARBA00023211"/>
    </source>
</evidence>
<comment type="cofactor">
    <cofactor evidence="1">
        <name>Mn(2+)</name>
        <dbReference type="ChEBI" id="CHEBI:29035"/>
    </cofactor>
</comment>
<evidence type="ECO:0000256" key="1">
    <source>
        <dbReference type="ARBA" id="ARBA00001936"/>
    </source>
</evidence>
<gene>
    <name evidence="7" type="ORF">DI09_4p210</name>
</gene>
<keyword evidence="3" id="KW-0479">Metal-binding</keyword>
<feature type="domain" description="Peptidase M24" evidence="6">
    <location>
        <begin position="244"/>
        <end position="435"/>
    </location>
</feature>
<keyword evidence="7" id="KW-0031">Aminopeptidase</keyword>
<keyword evidence="5" id="KW-0464">Manganese</keyword>
<dbReference type="CDD" id="cd01085">
    <property type="entry name" value="APP"/>
    <property type="match status" value="1"/>
</dbReference>
<dbReference type="VEuPathDB" id="MicrosporidiaDB:DI09_4p210"/>
<evidence type="ECO:0000256" key="3">
    <source>
        <dbReference type="ARBA" id="ARBA00022723"/>
    </source>
</evidence>
<organism evidence="7 8">
    <name type="scientific">Mitosporidium daphniae</name>
    <dbReference type="NCBI Taxonomy" id="1485682"/>
    <lineage>
        <taxon>Eukaryota</taxon>
        <taxon>Fungi</taxon>
        <taxon>Fungi incertae sedis</taxon>
        <taxon>Microsporidia</taxon>
        <taxon>Mitosporidium</taxon>
    </lineage>
</organism>
<dbReference type="HOGENOM" id="CLU_011781_2_3_1"/>
<dbReference type="AlphaFoldDB" id="A0A098VPJ7"/>
<dbReference type="OrthoDB" id="9995434at2759"/>
<reference evidence="7 8" key="1">
    <citation type="submission" date="2014-04" db="EMBL/GenBank/DDBJ databases">
        <title>A new species of microsporidia sheds light on the evolution of extreme parasitism.</title>
        <authorList>
            <person name="Haag K.L."/>
            <person name="James T.Y."/>
            <person name="Larsson R."/>
            <person name="Schaer T.M."/>
            <person name="Refardt D."/>
            <person name="Pombert J.-F."/>
            <person name="Ebert D."/>
        </authorList>
    </citation>
    <scope>NUCLEOTIDE SEQUENCE [LARGE SCALE GENOMIC DNA]</scope>
    <source>
        <strain evidence="7 8">UGP3</strain>
        <tissue evidence="7">Spores</tissue>
    </source>
</reference>
<dbReference type="Pfam" id="PF16189">
    <property type="entry name" value="Creatinase_N_2"/>
    <property type="match status" value="1"/>
</dbReference>
<dbReference type="GeneID" id="25260156"/>
<dbReference type="Gene3D" id="3.40.350.10">
    <property type="entry name" value="Creatinase/prolidase N-terminal domain"/>
    <property type="match status" value="2"/>
</dbReference>
<dbReference type="RefSeq" id="XP_013237365.1">
    <property type="nucleotide sequence ID" value="XM_013381911.1"/>
</dbReference>
<dbReference type="Pfam" id="PF00557">
    <property type="entry name" value="Peptidase_M24"/>
    <property type="match status" value="1"/>
</dbReference>
<keyword evidence="8" id="KW-1185">Reference proteome</keyword>
<evidence type="ECO:0000259" key="6">
    <source>
        <dbReference type="Pfam" id="PF00557"/>
    </source>
</evidence>
<comment type="caution">
    <text evidence="7">The sequence shown here is derived from an EMBL/GenBank/DDBJ whole genome shotgun (WGS) entry which is preliminary data.</text>
</comment>
<dbReference type="FunFam" id="3.90.230.10:FF:000007">
    <property type="entry name" value="Xaa-Pro aminopeptidase P"/>
    <property type="match status" value="1"/>
</dbReference>
<comment type="similarity">
    <text evidence="2">Belongs to the peptidase M24B family.</text>
</comment>
<evidence type="ECO:0000313" key="7">
    <source>
        <dbReference type="EMBL" id="KGG50938.1"/>
    </source>
</evidence>
<evidence type="ECO:0000256" key="4">
    <source>
        <dbReference type="ARBA" id="ARBA00022801"/>
    </source>
</evidence>
<keyword evidence="4" id="KW-0378">Hydrolase</keyword>
<dbReference type="PANTHER" id="PTHR43763:SF6">
    <property type="entry name" value="XAA-PRO AMINOPEPTIDASE 1"/>
    <property type="match status" value="1"/>
</dbReference>
<dbReference type="EMBL" id="JMKJ01000444">
    <property type="protein sequence ID" value="KGG50938.1"/>
    <property type="molecule type" value="Genomic_DNA"/>
</dbReference>
<evidence type="ECO:0000313" key="8">
    <source>
        <dbReference type="Proteomes" id="UP000029725"/>
    </source>
</evidence>
<dbReference type="InterPro" id="IPR000994">
    <property type="entry name" value="Pept_M24"/>
</dbReference>
<dbReference type="SUPFAM" id="SSF55920">
    <property type="entry name" value="Creatinase/aminopeptidase"/>
    <property type="match status" value="1"/>
</dbReference>
<dbReference type="GO" id="GO:0005737">
    <property type="term" value="C:cytoplasm"/>
    <property type="evidence" value="ECO:0007669"/>
    <property type="project" value="UniProtKB-ARBA"/>
</dbReference>
<accession>A0A098VPJ7</accession>
<proteinExistence type="inferred from homology"/>
<dbReference type="Gene3D" id="3.90.230.10">
    <property type="entry name" value="Creatinase/methionine aminopeptidase superfamily"/>
    <property type="match status" value="1"/>
</dbReference>
<dbReference type="GO" id="GO:0070006">
    <property type="term" value="F:metalloaminopeptidase activity"/>
    <property type="evidence" value="ECO:0007669"/>
    <property type="project" value="InterPro"/>
</dbReference>